<dbReference type="Proteomes" id="UP000805614">
    <property type="component" value="Unassembled WGS sequence"/>
</dbReference>
<dbReference type="PROSITE" id="PS50043">
    <property type="entry name" value="HTH_LUXR_2"/>
    <property type="match status" value="1"/>
</dbReference>
<dbReference type="Gene3D" id="1.10.10.10">
    <property type="entry name" value="Winged helix-like DNA-binding domain superfamily/Winged helix DNA-binding domain"/>
    <property type="match status" value="1"/>
</dbReference>
<dbReference type="SUPFAM" id="SSF52540">
    <property type="entry name" value="P-loop containing nucleoside triphosphate hydrolases"/>
    <property type="match status" value="1"/>
</dbReference>
<keyword evidence="2" id="KW-0067">ATP-binding</keyword>
<accession>A0ABR7LUE5</accession>
<dbReference type="SUPFAM" id="SSF46894">
    <property type="entry name" value="C-terminal effector domain of the bipartite response regulators"/>
    <property type="match status" value="1"/>
</dbReference>
<protein>
    <submittedName>
        <fullName evidence="5">AAA family ATPase</fullName>
    </submittedName>
</protein>
<evidence type="ECO:0000256" key="2">
    <source>
        <dbReference type="ARBA" id="ARBA00022840"/>
    </source>
</evidence>
<gene>
    <name evidence="5" type="ORF">HKK74_23290</name>
</gene>
<dbReference type="PANTHER" id="PTHR16305">
    <property type="entry name" value="TESTICULAR SOLUBLE ADENYLYL CYCLASE"/>
    <property type="match status" value="1"/>
</dbReference>
<organism evidence="5 6">
    <name type="scientific">Actinomadura alba</name>
    <dbReference type="NCBI Taxonomy" id="406431"/>
    <lineage>
        <taxon>Bacteria</taxon>
        <taxon>Bacillati</taxon>
        <taxon>Actinomycetota</taxon>
        <taxon>Actinomycetes</taxon>
        <taxon>Streptosporangiales</taxon>
        <taxon>Thermomonosporaceae</taxon>
        <taxon>Actinomadura</taxon>
    </lineage>
</organism>
<keyword evidence="1" id="KW-0547">Nucleotide-binding</keyword>
<dbReference type="Pfam" id="PF00196">
    <property type="entry name" value="GerE"/>
    <property type="match status" value="1"/>
</dbReference>
<name>A0ABR7LUE5_9ACTN</name>
<evidence type="ECO:0000256" key="3">
    <source>
        <dbReference type="SAM" id="MobiDB-lite"/>
    </source>
</evidence>
<sequence length="956" mass="101033">MDSHLDATSQGSGGCVIVEGPFGIGRTRLLKATALEGAERGLTVVAGRAGGTDQPIPIHLLINFLRHVMSGEADVDDLVRPDSNPFWLMDRIGELVENAARRRPLMIVLDDAQRVDDVSGLALRGLVQSLASSPVLWLLARRPVPTQSLAQHAIGWLIDHAAVRLHLGALDNEAVAELCTSILGAKPDSSVLSWAARCGGNPWLVENLFSALIEAGQVVIVDGTASVVAERLPEGVLAAVGRLLDEMPPAVRRLLVHGRRIGHTFTVEEAAALLGESAPDLSSSVDEAVQLGLIRRNGMELAFTHEVIGEALQHAAVRGWEPAAAVPATVSSAVSSATPATAPSAMPSAVTAIGTGAAGGAPQVQPGGRPSPAPRVHQSLTRVADAHPERPGLVPPVVIPCTSPPPQSPGCGCDDMAARAISTLGDLGDEAPRTLARALRLLAGAGRGAEAGRLADVAVRPGIEAAAEAQLVLELGQGLRDADCHGMSAELLQRTLARQDLRELDRVKLKEALADTAKRVSGVPSANAAPGRGQPAGLAPPLIPSRDAGSGNGTDKTGGGFSAREPRQAATPPYCDACERPLWTWMVRALIAADQFEEATAVCAAIKQEAEKLGEARPDPLWHGYRAELLAAEGRLEEARVEAEAALRLTDRSAPEDSVPARMVIARISMHRGDLATASEQLRMTERLVTGDAAADKAGLNWALAQFHAVSGRPAMMVQTLINVEGQVTPDSLLFTEAPTAAAMLVRLARQVGLDAEAERAAEFARRITERNPTVPSLAGGAEHAEGVLRRDPVALHRAVELYRLAARPLAAGSALEDAAREEQSIRNKARTVRLLESAMDLYLDCGAQRDVARVQKKLRRLGVHNVRGLGADRPKAGWESLTSAELRVVRAIVDGRTNREAASILFLSPHTVDSHLRRVFSKLDINSRVELTKHFIAHEAFSPAMAASYQPGSAG</sequence>
<feature type="domain" description="HTH luxR-type" evidence="4">
    <location>
        <begin position="875"/>
        <end position="940"/>
    </location>
</feature>
<dbReference type="InterPro" id="IPR027417">
    <property type="entry name" value="P-loop_NTPase"/>
</dbReference>
<evidence type="ECO:0000313" key="5">
    <source>
        <dbReference type="EMBL" id="MBC6468399.1"/>
    </source>
</evidence>
<dbReference type="InterPro" id="IPR011990">
    <property type="entry name" value="TPR-like_helical_dom_sf"/>
</dbReference>
<evidence type="ECO:0000259" key="4">
    <source>
        <dbReference type="PROSITE" id="PS50043"/>
    </source>
</evidence>
<evidence type="ECO:0000313" key="6">
    <source>
        <dbReference type="Proteomes" id="UP000805614"/>
    </source>
</evidence>
<feature type="region of interest" description="Disordered" evidence="3">
    <location>
        <begin position="353"/>
        <end position="375"/>
    </location>
</feature>
<dbReference type="InterPro" id="IPR016032">
    <property type="entry name" value="Sig_transdc_resp-reg_C-effctor"/>
</dbReference>
<dbReference type="PANTHER" id="PTHR16305:SF28">
    <property type="entry name" value="GUANYLATE CYCLASE DOMAIN-CONTAINING PROTEIN"/>
    <property type="match status" value="1"/>
</dbReference>
<dbReference type="PRINTS" id="PR00038">
    <property type="entry name" value="HTHLUXR"/>
</dbReference>
<dbReference type="CDD" id="cd06170">
    <property type="entry name" value="LuxR_C_like"/>
    <property type="match status" value="1"/>
</dbReference>
<dbReference type="SMART" id="SM00421">
    <property type="entry name" value="HTH_LUXR"/>
    <property type="match status" value="1"/>
</dbReference>
<dbReference type="InterPro" id="IPR041664">
    <property type="entry name" value="AAA_16"/>
</dbReference>
<reference evidence="5 6" key="1">
    <citation type="submission" date="2020-06" db="EMBL/GenBank/DDBJ databases">
        <title>Actinomadura xiongansis sp. nov., isolated from soil of Baiyangdian.</title>
        <authorList>
            <person name="Zhang X."/>
        </authorList>
    </citation>
    <scope>NUCLEOTIDE SEQUENCE [LARGE SCALE GENOMIC DNA]</scope>
    <source>
        <strain evidence="5 6">HBUM206468</strain>
    </source>
</reference>
<dbReference type="InterPro" id="IPR036388">
    <property type="entry name" value="WH-like_DNA-bd_sf"/>
</dbReference>
<feature type="compositionally biased region" description="Gly residues" evidence="3">
    <location>
        <begin position="550"/>
        <end position="561"/>
    </location>
</feature>
<dbReference type="InterPro" id="IPR000792">
    <property type="entry name" value="Tscrpt_reg_LuxR_C"/>
</dbReference>
<comment type="caution">
    <text evidence="5">The sequence shown here is derived from an EMBL/GenBank/DDBJ whole genome shotgun (WGS) entry which is preliminary data.</text>
</comment>
<dbReference type="EMBL" id="JABVEC010000018">
    <property type="protein sequence ID" value="MBC6468399.1"/>
    <property type="molecule type" value="Genomic_DNA"/>
</dbReference>
<keyword evidence="6" id="KW-1185">Reference proteome</keyword>
<dbReference type="Gene3D" id="1.25.40.10">
    <property type="entry name" value="Tetratricopeptide repeat domain"/>
    <property type="match status" value="1"/>
</dbReference>
<feature type="region of interest" description="Disordered" evidence="3">
    <location>
        <begin position="520"/>
        <end position="573"/>
    </location>
</feature>
<evidence type="ECO:0000256" key="1">
    <source>
        <dbReference type="ARBA" id="ARBA00022741"/>
    </source>
</evidence>
<feature type="compositionally biased region" description="Low complexity" evidence="3">
    <location>
        <begin position="353"/>
        <end position="368"/>
    </location>
</feature>
<dbReference type="SUPFAM" id="SSF48452">
    <property type="entry name" value="TPR-like"/>
    <property type="match status" value="1"/>
</dbReference>
<dbReference type="Pfam" id="PF13191">
    <property type="entry name" value="AAA_16"/>
    <property type="match status" value="1"/>
</dbReference>
<proteinExistence type="predicted"/>